<dbReference type="RefSeq" id="WP_027844880.1">
    <property type="nucleotide sequence ID" value="NZ_LMTZ01000032.1"/>
</dbReference>
<feature type="coiled-coil region" evidence="1">
    <location>
        <begin position="73"/>
        <end position="185"/>
    </location>
</feature>
<evidence type="ECO:0000313" key="3">
    <source>
        <dbReference type="EMBL" id="KST69226.1"/>
    </source>
</evidence>
<gene>
    <name evidence="3" type="ORF">BC008_03285</name>
    <name evidence="2" type="ORF">BC008_14730</name>
</gene>
<accession>A0A0V7ZXE0</accession>
<name>A0A0V7ZXE0_9CYAN</name>
<keyword evidence="1" id="KW-0175">Coiled coil</keyword>
<evidence type="ECO:0000313" key="2">
    <source>
        <dbReference type="EMBL" id="KST63710.1"/>
    </source>
</evidence>
<comment type="caution">
    <text evidence="3">The sequence shown here is derived from an EMBL/GenBank/DDBJ whole genome shotgun (WGS) entry which is preliminary data.</text>
</comment>
<sequence>MTTAVETRNKQQLIQAFEQIINERQSLESKIATKQEEAAKQKNQEVLEAASAYTVDSIITSLADLQLEFGSIISSLSEKLVTENSKLDQLEKAIEIENQYLQELQKIRVVADILDLLTKEHQEKLAILEADIQSKREILEKEITQTRKEWEKEQTEFEEAVITYNESLRKQRQQQEEEYQYKLQNTHKIDSDTYESKKRNVERQIQYTTQEKEKKWQEREKFLQDNQNLLQEHKQKASGFPGELDAAFKKAKEEAIKETAQKAKVQADLFEKEWEASKQSYELKIQSLEETINKQSEQIESISNQLQSTLQQAQDLAMRAFGNSNSAK</sequence>
<dbReference type="EMBL" id="LMTZ01000133">
    <property type="protein sequence ID" value="KST63710.1"/>
    <property type="molecule type" value="Genomic_DNA"/>
</dbReference>
<dbReference type="Proteomes" id="UP000053372">
    <property type="component" value="Unassembled WGS sequence"/>
</dbReference>
<evidence type="ECO:0000313" key="4">
    <source>
        <dbReference type="Proteomes" id="UP000053372"/>
    </source>
</evidence>
<dbReference type="OrthoDB" id="466620at2"/>
<dbReference type="EMBL" id="LMTZ01000032">
    <property type="protein sequence ID" value="KST69226.1"/>
    <property type="molecule type" value="Genomic_DNA"/>
</dbReference>
<organism evidence="3 4">
    <name type="scientific">Mastigocoleus testarum BC008</name>
    <dbReference type="NCBI Taxonomy" id="371196"/>
    <lineage>
        <taxon>Bacteria</taxon>
        <taxon>Bacillati</taxon>
        <taxon>Cyanobacteriota</taxon>
        <taxon>Cyanophyceae</taxon>
        <taxon>Nostocales</taxon>
        <taxon>Hapalosiphonaceae</taxon>
        <taxon>Mastigocoleus</taxon>
    </lineage>
</organism>
<feature type="coiled-coil region" evidence="1">
    <location>
        <begin position="10"/>
        <end position="44"/>
    </location>
</feature>
<reference evidence="3 4" key="1">
    <citation type="journal article" date="2015" name="Genome Announc.">
        <title>Draft Genome of the Euendolithic (true boring) Cyanobacterium Mastigocoleus testarum strain BC008.</title>
        <authorList>
            <person name="Guida B.S."/>
            <person name="Garcia-Pichel F."/>
        </authorList>
    </citation>
    <scope>NUCLEOTIDE SEQUENCE [LARGE SCALE GENOMIC DNA]</scope>
    <source>
        <strain evidence="3 4">BC008</strain>
    </source>
</reference>
<keyword evidence="4" id="KW-1185">Reference proteome</keyword>
<protein>
    <submittedName>
        <fullName evidence="3">Uncharacterized protein</fullName>
    </submittedName>
</protein>
<proteinExistence type="predicted"/>
<evidence type="ECO:0000256" key="1">
    <source>
        <dbReference type="SAM" id="Coils"/>
    </source>
</evidence>
<dbReference type="AlphaFoldDB" id="A0A0V7ZXE0"/>
<feature type="coiled-coil region" evidence="1">
    <location>
        <begin position="271"/>
        <end position="319"/>
    </location>
</feature>